<dbReference type="Proteomes" id="UP001549921">
    <property type="component" value="Unassembled WGS sequence"/>
</dbReference>
<feature type="signal peptide" evidence="1">
    <location>
        <begin position="1"/>
        <end position="23"/>
    </location>
</feature>
<keyword evidence="1" id="KW-0732">Signal</keyword>
<dbReference type="AlphaFoldDB" id="A0ABD0TE02"/>
<sequence length="217" mass="25870">MANCFVQTCCLIVLTIFVERGDGRWKKKDGNLQHDIELFRRMADKIEHELEETYDDYTSRRWREQIFDSLHEKYGKNSARKAKNDTKYDLKSKEAYVSSTHYKNILNNDPVQMYISQMKLSGDMKSDANIHSSKLEKLKSLRWPKFEDILLEVGKKYDWKNDRWIKVRRKLKGTDVENISDNSSEDFHEKHKFHYKMVKLNKSKNRRNVVVAVSAVR</sequence>
<evidence type="ECO:0000313" key="3">
    <source>
        <dbReference type="Proteomes" id="UP001549921"/>
    </source>
</evidence>
<organism evidence="2 3">
    <name type="scientific">Loxostege sticticalis</name>
    <name type="common">Beet webworm moth</name>
    <dbReference type="NCBI Taxonomy" id="481309"/>
    <lineage>
        <taxon>Eukaryota</taxon>
        <taxon>Metazoa</taxon>
        <taxon>Ecdysozoa</taxon>
        <taxon>Arthropoda</taxon>
        <taxon>Hexapoda</taxon>
        <taxon>Insecta</taxon>
        <taxon>Pterygota</taxon>
        <taxon>Neoptera</taxon>
        <taxon>Endopterygota</taxon>
        <taxon>Lepidoptera</taxon>
        <taxon>Glossata</taxon>
        <taxon>Ditrysia</taxon>
        <taxon>Pyraloidea</taxon>
        <taxon>Crambidae</taxon>
        <taxon>Pyraustinae</taxon>
        <taxon>Loxostege</taxon>
    </lineage>
</organism>
<protein>
    <submittedName>
        <fullName evidence="2">Uncharacterized protein</fullName>
    </submittedName>
</protein>
<feature type="chain" id="PRO_5044802692" evidence="1">
    <location>
        <begin position="24"/>
        <end position="217"/>
    </location>
</feature>
<evidence type="ECO:0000256" key="1">
    <source>
        <dbReference type="SAM" id="SignalP"/>
    </source>
</evidence>
<reference evidence="2 3" key="1">
    <citation type="submission" date="2024-06" db="EMBL/GenBank/DDBJ databases">
        <title>A chromosome-level genome assembly of beet webworm, Loxostege sticticalis.</title>
        <authorList>
            <person name="Zhang Y."/>
        </authorList>
    </citation>
    <scope>NUCLEOTIDE SEQUENCE [LARGE SCALE GENOMIC DNA]</scope>
    <source>
        <strain evidence="2">AQ028</strain>
        <tissue evidence="2">Male pupae</tissue>
    </source>
</reference>
<name>A0ABD0TE02_LOXSC</name>
<comment type="caution">
    <text evidence="2">The sequence shown here is derived from an EMBL/GenBank/DDBJ whole genome shotgun (WGS) entry which is preliminary data.</text>
</comment>
<accession>A0ABD0TE02</accession>
<evidence type="ECO:0000313" key="2">
    <source>
        <dbReference type="EMBL" id="KAL0841286.1"/>
    </source>
</evidence>
<proteinExistence type="predicted"/>
<dbReference type="EMBL" id="JBEDNZ010000006">
    <property type="protein sequence ID" value="KAL0841286.1"/>
    <property type="molecule type" value="Genomic_DNA"/>
</dbReference>
<gene>
    <name evidence="2" type="ORF">ABMA28_015003</name>
</gene>